<feature type="region of interest" description="Disordered" evidence="1">
    <location>
        <begin position="31"/>
        <end position="59"/>
    </location>
</feature>
<dbReference type="GO" id="GO:0005975">
    <property type="term" value="P:carbohydrate metabolic process"/>
    <property type="evidence" value="ECO:0007669"/>
    <property type="project" value="InterPro"/>
</dbReference>
<dbReference type="EMBL" id="JAAAUY010000527">
    <property type="protein sequence ID" value="KAF9328843.1"/>
    <property type="molecule type" value="Genomic_DNA"/>
</dbReference>
<evidence type="ECO:0000313" key="6">
    <source>
        <dbReference type="Proteomes" id="UP000696485"/>
    </source>
</evidence>
<dbReference type="InterPro" id="IPR008928">
    <property type="entry name" value="6-hairpin_glycosidase_sf"/>
</dbReference>
<feature type="domain" description="Glycosyl hydrolase family 95 N-terminal" evidence="3">
    <location>
        <begin position="117"/>
        <end position="362"/>
    </location>
</feature>
<proteinExistence type="predicted"/>
<dbReference type="Pfam" id="PF14498">
    <property type="entry name" value="Glyco_hyd_65N_2"/>
    <property type="match status" value="1"/>
</dbReference>
<evidence type="ECO:0000313" key="5">
    <source>
        <dbReference type="EMBL" id="KAF9328843.1"/>
    </source>
</evidence>
<dbReference type="InterPro" id="IPR016518">
    <property type="entry name" value="Alpha-L-fucosidase"/>
</dbReference>
<dbReference type="GO" id="GO:0004560">
    <property type="term" value="F:alpha-L-fucosidase activity"/>
    <property type="evidence" value="ECO:0007669"/>
    <property type="project" value="InterPro"/>
</dbReference>
<dbReference type="Pfam" id="PF22124">
    <property type="entry name" value="Glyco_hydro_95_cat"/>
    <property type="match status" value="1"/>
</dbReference>
<accession>A0A9P5VKB1</accession>
<evidence type="ECO:0000259" key="4">
    <source>
        <dbReference type="Pfam" id="PF22124"/>
    </source>
</evidence>
<sequence>MPGHRKPWLLVAAALVATHFLALVDGAPAPGRTHASHDSSLTIQDSTSSSDGLGFYPLDDFEQPRELEEENPSEINLQEQQDQLRKWLLDQGTQPKQAPEPHLQQPTVDGPNTTLHLWYRQPATSIRDGTFLIGNGKTQVLIGGGINIERLVFNEESCWSGGPNEYKDYRGGNVPADEVGHKQEALQAIRQALSEKANISNNPAPAMVKEILGTYEGFGQQQPFGEVVVEELHPFEMVRNYKRELDLSQGVVKVSFTANDINYTREHFCSYPDAVCVMRIQGSEPKSVNIKVSIATNHVGEFTNVHNRLGFRGNLESNNMTIEAMVAVKAEGPYGVSMSNNRQVVTMNFDAVTLYYTFGTGWTAGGFPSFADVDPHDRLVSVVDKALAAWYNDQYLKHVKDHGDLFSGFSLDLGQTPLNLATDELFKVIKGKRSTDAAETYFDALLVQYGRYLLIASSRLGSLPITGQSVWSSDGQDQDDIETRYKMNIELQMNYWLAESTNLGETVTPLIDFMEQLLEPRGQDTASQLHRARGWTTHTYSNIWAHTGPTSSASSSYFPAAAAWLCQHAWDRYLYSQDYYFLRDHAYKLMKEAAQFWIDTLVPSHIDEMFVSSPAFSPERGPVTEGTALDQQLIHQLFKSTLDAIAIVGERDKVFVQNLTTIFTNLSTGLQVGNWGQLQEWKMDIDQRNDVHYYLAPLYALYPGHQIFDQDADAKEAFLEASRKTLTDRGTGTNGDVDLGWAKVWRAALWARAGDSARAYEFLQLFKKKHVLQTNLLSFEDQSGLLGYGAALIELLIQSPKPGQVDILTDADGVPKRWLAQGSVIDYKIREGHKVSVYWSKRKVQLVEVVGGAKAGLVAFRIGTKGDREAKVLLQGSTKEVEATVDGDTVTFTLAKGQAYDIQLIEA</sequence>
<keyword evidence="2" id="KW-0732">Signal</keyword>
<evidence type="ECO:0000256" key="2">
    <source>
        <dbReference type="SAM" id="SignalP"/>
    </source>
</evidence>
<reference evidence="5" key="1">
    <citation type="journal article" date="2020" name="Fungal Divers.">
        <title>Resolving the Mortierellaceae phylogeny through synthesis of multi-gene phylogenetics and phylogenomics.</title>
        <authorList>
            <person name="Vandepol N."/>
            <person name="Liber J."/>
            <person name="Desiro A."/>
            <person name="Na H."/>
            <person name="Kennedy M."/>
            <person name="Barry K."/>
            <person name="Grigoriev I.V."/>
            <person name="Miller A.N."/>
            <person name="O'Donnell K."/>
            <person name="Stajich J.E."/>
            <person name="Bonito G."/>
        </authorList>
    </citation>
    <scope>NUCLEOTIDE SEQUENCE</scope>
    <source>
        <strain evidence="5">NVP1</strain>
    </source>
</reference>
<evidence type="ECO:0000259" key="3">
    <source>
        <dbReference type="Pfam" id="PF14498"/>
    </source>
</evidence>
<dbReference type="PIRSF" id="PIRSF007663">
    <property type="entry name" value="UCP007663"/>
    <property type="match status" value="1"/>
</dbReference>
<feature type="domain" description="Glycosyl hydrolase family 95 catalytic" evidence="4">
    <location>
        <begin position="393"/>
        <end position="776"/>
    </location>
</feature>
<feature type="signal peptide" evidence="2">
    <location>
        <begin position="1"/>
        <end position="26"/>
    </location>
</feature>
<gene>
    <name evidence="5" type="ORF">BG006_008030</name>
</gene>
<dbReference type="PANTHER" id="PTHR31084:SF3">
    <property type="entry name" value="ALPHA-FUCOSIDASE A"/>
    <property type="match status" value="1"/>
</dbReference>
<evidence type="ECO:0000256" key="1">
    <source>
        <dbReference type="SAM" id="MobiDB-lite"/>
    </source>
</evidence>
<feature type="chain" id="PRO_5040245097" description="Glycosyl hydrolase family 95 N-terminal domain-containing protein" evidence="2">
    <location>
        <begin position="27"/>
        <end position="907"/>
    </location>
</feature>
<protein>
    <recommendedName>
        <fullName evidence="7">Glycosyl hydrolase family 95 N-terminal domain-containing protein</fullName>
    </recommendedName>
</protein>
<dbReference type="PANTHER" id="PTHR31084">
    <property type="entry name" value="ALPHA-L-FUCOSIDASE 2"/>
    <property type="match status" value="1"/>
</dbReference>
<dbReference type="SUPFAM" id="SSF48208">
    <property type="entry name" value="Six-hairpin glycosidases"/>
    <property type="match status" value="1"/>
</dbReference>
<dbReference type="AlphaFoldDB" id="A0A9P5VKB1"/>
<comment type="caution">
    <text evidence="5">The sequence shown here is derived from an EMBL/GenBank/DDBJ whole genome shotgun (WGS) entry which is preliminary data.</text>
</comment>
<dbReference type="Proteomes" id="UP000696485">
    <property type="component" value="Unassembled WGS sequence"/>
</dbReference>
<dbReference type="InterPro" id="IPR027414">
    <property type="entry name" value="GH95_N_dom"/>
</dbReference>
<feature type="compositionally biased region" description="Low complexity" evidence="1">
    <location>
        <begin position="38"/>
        <end position="51"/>
    </location>
</feature>
<evidence type="ECO:0008006" key="7">
    <source>
        <dbReference type="Google" id="ProtNLM"/>
    </source>
</evidence>
<dbReference type="InterPro" id="IPR012341">
    <property type="entry name" value="6hp_glycosidase-like_sf"/>
</dbReference>
<organism evidence="5 6">
    <name type="scientific">Podila minutissima</name>
    <dbReference type="NCBI Taxonomy" id="64525"/>
    <lineage>
        <taxon>Eukaryota</taxon>
        <taxon>Fungi</taxon>
        <taxon>Fungi incertae sedis</taxon>
        <taxon>Mucoromycota</taxon>
        <taxon>Mortierellomycotina</taxon>
        <taxon>Mortierellomycetes</taxon>
        <taxon>Mortierellales</taxon>
        <taxon>Mortierellaceae</taxon>
        <taxon>Podila</taxon>
    </lineage>
</organism>
<dbReference type="InterPro" id="IPR054363">
    <property type="entry name" value="GH95_cat"/>
</dbReference>
<keyword evidence="6" id="KW-1185">Reference proteome</keyword>
<name>A0A9P5VKB1_9FUNG</name>
<dbReference type="Gene3D" id="1.50.10.10">
    <property type="match status" value="1"/>
</dbReference>